<comment type="caution">
    <text evidence="2">The sequence shown here is derived from an EMBL/GenBank/DDBJ whole genome shotgun (WGS) entry which is preliminary data.</text>
</comment>
<dbReference type="Proteomes" id="UP001066276">
    <property type="component" value="Chromosome 6"/>
</dbReference>
<organism evidence="2 3">
    <name type="scientific">Pleurodeles waltl</name>
    <name type="common">Iberian ribbed newt</name>
    <dbReference type="NCBI Taxonomy" id="8319"/>
    <lineage>
        <taxon>Eukaryota</taxon>
        <taxon>Metazoa</taxon>
        <taxon>Chordata</taxon>
        <taxon>Craniata</taxon>
        <taxon>Vertebrata</taxon>
        <taxon>Euteleostomi</taxon>
        <taxon>Amphibia</taxon>
        <taxon>Batrachia</taxon>
        <taxon>Caudata</taxon>
        <taxon>Salamandroidea</taxon>
        <taxon>Salamandridae</taxon>
        <taxon>Pleurodelinae</taxon>
        <taxon>Pleurodeles</taxon>
    </lineage>
</organism>
<keyword evidence="3" id="KW-1185">Reference proteome</keyword>
<proteinExistence type="predicted"/>
<reference evidence="2" key="1">
    <citation type="journal article" date="2022" name="bioRxiv">
        <title>Sequencing and chromosome-scale assembly of the giantPleurodeles waltlgenome.</title>
        <authorList>
            <person name="Brown T."/>
            <person name="Elewa A."/>
            <person name="Iarovenko S."/>
            <person name="Subramanian E."/>
            <person name="Araus A.J."/>
            <person name="Petzold A."/>
            <person name="Susuki M."/>
            <person name="Suzuki K.-i.T."/>
            <person name="Hayashi T."/>
            <person name="Toyoda A."/>
            <person name="Oliveira C."/>
            <person name="Osipova E."/>
            <person name="Leigh N.D."/>
            <person name="Simon A."/>
            <person name="Yun M.H."/>
        </authorList>
    </citation>
    <scope>NUCLEOTIDE SEQUENCE</scope>
    <source>
        <strain evidence="2">20211129_DDA</strain>
        <tissue evidence="2">Liver</tissue>
    </source>
</reference>
<protein>
    <submittedName>
        <fullName evidence="2">Uncharacterized protein</fullName>
    </submittedName>
</protein>
<evidence type="ECO:0000256" key="1">
    <source>
        <dbReference type="SAM" id="MobiDB-lite"/>
    </source>
</evidence>
<evidence type="ECO:0000313" key="3">
    <source>
        <dbReference type="Proteomes" id="UP001066276"/>
    </source>
</evidence>
<feature type="region of interest" description="Disordered" evidence="1">
    <location>
        <begin position="99"/>
        <end position="127"/>
    </location>
</feature>
<dbReference type="EMBL" id="JANPWB010000010">
    <property type="protein sequence ID" value="KAJ1136188.1"/>
    <property type="molecule type" value="Genomic_DNA"/>
</dbReference>
<dbReference type="AlphaFoldDB" id="A0AAV7QC84"/>
<evidence type="ECO:0000313" key="2">
    <source>
        <dbReference type="EMBL" id="KAJ1136188.1"/>
    </source>
</evidence>
<sequence length="127" mass="14066">MSTPQGGDLAQPGDLVFVQDRHPGEKFWRLFEVRHCSSYESELVLCRCLLCVRARPCPERTLNKSEERTYVLSLRLLQSRCGPKPGPTHPLGARFDFASTEEEEDDTSGPAKLTGAYGLELSSPGPS</sequence>
<accession>A0AAV7QC84</accession>
<gene>
    <name evidence="2" type="ORF">NDU88_002606</name>
</gene>
<name>A0AAV7QC84_PLEWA</name>